<comment type="caution">
    <text evidence="13">Lacks conserved residue(s) required for the propagation of feature annotation.</text>
</comment>
<feature type="transmembrane region" description="Helical" evidence="13">
    <location>
        <begin position="201"/>
        <end position="220"/>
    </location>
</feature>
<organism evidence="16 17">
    <name type="scientific">Dioscorea cayennensis subsp. rotundata</name>
    <name type="common">White Guinea yam</name>
    <name type="synonym">Dioscorea rotundata</name>
    <dbReference type="NCBI Taxonomy" id="55577"/>
    <lineage>
        <taxon>Eukaryota</taxon>
        <taxon>Viridiplantae</taxon>
        <taxon>Streptophyta</taxon>
        <taxon>Embryophyta</taxon>
        <taxon>Tracheophyta</taxon>
        <taxon>Spermatophyta</taxon>
        <taxon>Magnoliopsida</taxon>
        <taxon>Liliopsida</taxon>
        <taxon>Dioscoreales</taxon>
        <taxon>Dioscoreaceae</taxon>
        <taxon>Dioscorea</taxon>
    </lineage>
</organism>
<evidence type="ECO:0000256" key="13">
    <source>
        <dbReference type="RuleBase" id="RU369015"/>
    </source>
</evidence>
<comment type="function">
    <text evidence="13">Potassium channel.</text>
</comment>
<evidence type="ECO:0000256" key="7">
    <source>
        <dbReference type="ARBA" id="ARBA00022882"/>
    </source>
</evidence>
<dbReference type="Pfam" id="PF00520">
    <property type="entry name" value="Ion_trans"/>
    <property type="match status" value="1"/>
</dbReference>
<keyword evidence="16" id="KW-1185">Reference proteome</keyword>
<protein>
    <recommendedName>
        <fullName evidence="13">Potassium channel</fullName>
    </recommendedName>
</protein>
<keyword evidence="5 13" id="KW-0812">Transmembrane</keyword>
<dbReference type="FunFam" id="1.10.287.70:FF:000123">
    <property type="entry name" value="Potassium channel KAT3"/>
    <property type="match status" value="1"/>
</dbReference>
<feature type="transmembrane region" description="Helical" evidence="13">
    <location>
        <begin position="90"/>
        <end position="115"/>
    </location>
</feature>
<evidence type="ECO:0000256" key="5">
    <source>
        <dbReference type="ARBA" id="ARBA00022692"/>
    </source>
</evidence>
<dbReference type="InterPro" id="IPR018490">
    <property type="entry name" value="cNMP-bd_dom_sf"/>
</dbReference>
<keyword evidence="11 13" id="KW-0472">Membrane</keyword>
<comment type="similarity">
    <text evidence="2 13">Belongs to the potassium channel family. Plant (TC 1.A.1.4) subfamily.</text>
</comment>
<evidence type="ECO:0000259" key="15">
    <source>
        <dbReference type="PROSITE" id="PS51490"/>
    </source>
</evidence>
<dbReference type="PRINTS" id="PR01463">
    <property type="entry name" value="EAGCHANLFMLY"/>
</dbReference>
<evidence type="ECO:0000313" key="17">
    <source>
        <dbReference type="RefSeq" id="XP_039119982.1"/>
    </source>
</evidence>
<evidence type="ECO:0000256" key="8">
    <source>
        <dbReference type="ARBA" id="ARBA00022958"/>
    </source>
</evidence>
<evidence type="ECO:0000256" key="6">
    <source>
        <dbReference type="ARBA" id="ARBA00022826"/>
    </source>
</evidence>
<proteinExistence type="inferred from homology"/>
<sequence length="752" mass="86712">MITRMLSCMESCLKQFSNDESQTERGSYSSTDLLPSLGETINKSVQLRKYIVSPYDPRYRAWEMFLILLVVYSAWVCPFEFAFLKYMPNALFLVDNIIDGFFAIDIVLTFFVAYLDHKSYLLVDNPKRIAARYLSTWFLFDICSTVPFQPISLLFGNNGNGIGFKLLNMLRLWRLCRVGKLFASLEKDIRFNYFWARCTKLVLVTLFTVHCAGCFNYLIADRHPDPKRTWIGAVMPDFREESLWNRYVTAMYWSITTLTTTGYGDLHAENTREMLFDISYMLFNLGLTAYLIGNMTNLVVHGTSRTRKFRERIQDASEFAARNQLPRLIEDQMLSHLCLSFKTEELKQQETLNDLPKGIRSSITHYLFFPVVEKAYLFHGVSFNFIFQLSKQVTEMQAEYYPPKEDVVCQNEAPADLYIVVTGAVHMIACIDGREHVYGRAGSGEVFGEIGVLCRRPQPFTFRTTELSQILSLNRDVLTNIIRENKEDGAILMNNFLQKLRLHGSSIPGVQHNDSGLDLEVWLKGNESLPTSCEDYHLLQKQATHPINEGTLPNEIVEYHDHNTVNEFLSFELETNSTYTSGHRVIHPNANEHLYKKEGNQCICELMSSQENRMGLQKDHLAEYIGMSAMINERNSQMLDCRECWQLSKHQKFPEKMPISIPGQKKGNYTVQGNPMKRAQKRVTIHIHSARANKREHFGKVINLPCSLEELFIIGGQKFRGHHPTKVVNQENAEIDDISVVRDDDHLFLLEL</sequence>
<comment type="domain">
    <text evidence="13">The segment S4 is probably the voltage-sensor and is characterized by a series of positively charged amino acids. The pore-forming region H5 is enclosed by the transmembrane segments S5 and S6 in the Shaker-type (1P/6TM) and contains the GYGD signature motif which seems to be involved in potassium selectivity.</text>
</comment>
<keyword evidence="3 13" id="KW-0813">Transport</keyword>
<evidence type="ECO:0000256" key="9">
    <source>
        <dbReference type="ARBA" id="ARBA00022989"/>
    </source>
</evidence>
<dbReference type="Pfam" id="PF11834">
    <property type="entry name" value="KHA"/>
    <property type="match status" value="1"/>
</dbReference>
<dbReference type="CDD" id="cd00038">
    <property type="entry name" value="CAP_ED"/>
    <property type="match status" value="1"/>
</dbReference>
<dbReference type="InterPro" id="IPR021789">
    <property type="entry name" value="KHA_dom"/>
</dbReference>
<dbReference type="PANTHER" id="PTHR45743:SF6">
    <property type="entry name" value="POTASSIUM CHANNEL KAT2"/>
    <property type="match status" value="1"/>
</dbReference>
<name>A0AB40AYS8_DIOCR</name>
<feature type="transmembrane region" description="Helical" evidence="13">
    <location>
        <begin position="278"/>
        <end position="300"/>
    </location>
</feature>
<dbReference type="RefSeq" id="XP_039119982.1">
    <property type="nucleotide sequence ID" value="XM_039264048.1"/>
</dbReference>
<comment type="subcellular location">
    <subcellularLocation>
        <location evidence="1 13">Membrane</location>
        <topology evidence="1 13">Multi-pass membrane protein</topology>
    </subcellularLocation>
</comment>
<comment type="subunit">
    <text evidence="13">The potassium channel is composed of a homo- or heterotetrameric complex of pore-forming subunits.</text>
</comment>
<dbReference type="Proteomes" id="UP001515500">
    <property type="component" value="Unplaced"/>
</dbReference>
<keyword evidence="9 13" id="KW-1133">Transmembrane helix</keyword>
<accession>A0AB40AYS8</accession>
<dbReference type="SMART" id="SM00100">
    <property type="entry name" value="cNMP"/>
    <property type="match status" value="1"/>
</dbReference>
<dbReference type="InterPro" id="IPR000595">
    <property type="entry name" value="cNMP-bd_dom"/>
</dbReference>
<dbReference type="GO" id="GO:0005249">
    <property type="term" value="F:voltage-gated potassium channel activity"/>
    <property type="evidence" value="ECO:0007669"/>
    <property type="project" value="UniProtKB-UniRule"/>
</dbReference>
<dbReference type="GeneID" id="120256351"/>
<evidence type="ECO:0000256" key="3">
    <source>
        <dbReference type="ARBA" id="ARBA00022448"/>
    </source>
</evidence>
<dbReference type="InterPro" id="IPR005821">
    <property type="entry name" value="Ion_trans_dom"/>
</dbReference>
<dbReference type="GO" id="GO:0034702">
    <property type="term" value="C:monoatomic ion channel complex"/>
    <property type="evidence" value="ECO:0007669"/>
    <property type="project" value="UniProtKB-KW"/>
</dbReference>
<evidence type="ECO:0000313" key="16">
    <source>
        <dbReference type="Proteomes" id="UP001515500"/>
    </source>
</evidence>
<dbReference type="FunFam" id="2.60.120.10:FF:000074">
    <property type="entry name" value="Potassium channel KAT2"/>
    <property type="match status" value="1"/>
</dbReference>
<dbReference type="InterPro" id="IPR045319">
    <property type="entry name" value="KAT/AKT"/>
</dbReference>
<evidence type="ECO:0000256" key="10">
    <source>
        <dbReference type="ARBA" id="ARBA00023065"/>
    </source>
</evidence>
<evidence type="ECO:0000256" key="4">
    <source>
        <dbReference type="ARBA" id="ARBA00022538"/>
    </source>
</evidence>
<evidence type="ECO:0000256" key="11">
    <source>
        <dbReference type="ARBA" id="ARBA00023136"/>
    </source>
</evidence>
<evidence type="ECO:0000256" key="1">
    <source>
        <dbReference type="ARBA" id="ARBA00004141"/>
    </source>
</evidence>
<gene>
    <name evidence="17" type="primary">LOC120256351</name>
</gene>
<dbReference type="Pfam" id="PF00027">
    <property type="entry name" value="cNMP_binding"/>
    <property type="match status" value="1"/>
</dbReference>
<dbReference type="PROSITE" id="PS51490">
    <property type="entry name" value="KHA"/>
    <property type="match status" value="1"/>
</dbReference>
<keyword evidence="6 13" id="KW-0631">Potassium channel</keyword>
<dbReference type="Gene3D" id="1.10.287.70">
    <property type="match status" value="1"/>
</dbReference>
<dbReference type="PANTHER" id="PTHR45743">
    <property type="entry name" value="POTASSIUM CHANNEL AKT1"/>
    <property type="match status" value="1"/>
</dbReference>
<dbReference type="InterPro" id="IPR003938">
    <property type="entry name" value="K_chnl_volt-dep_EAG/ELK/ERG"/>
</dbReference>
<reference evidence="17" key="1">
    <citation type="submission" date="2025-08" db="UniProtKB">
        <authorList>
            <consortium name="RefSeq"/>
        </authorList>
    </citation>
    <scope>IDENTIFICATION</scope>
</reference>
<comment type="domain">
    <text evidence="13">The KHA domain (rich in hydrophobic and acidic residues) present in the C-terminal part is likely to be important for tetramerization.</text>
</comment>
<dbReference type="AlphaFoldDB" id="A0AB40AYS8"/>
<evidence type="ECO:0000256" key="12">
    <source>
        <dbReference type="ARBA" id="ARBA00023303"/>
    </source>
</evidence>
<dbReference type="Gene3D" id="2.60.120.10">
    <property type="entry name" value="Jelly Rolls"/>
    <property type="match status" value="1"/>
</dbReference>
<dbReference type="SUPFAM" id="SSF51206">
    <property type="entry name" value="cAMP-binding domain-like"/>
    <property type="match status" value="1"/>
</dbReference>
<dbReference type="InterPro" id="IPR014710">
    <property type="entry name" value="RmlC-like_jellyroll"/>
</dbReference>
<feature type="domain" description="Cyclic nucleotide-binding" evidence="14">
    <location>
        <begin position="388"/>
        <end position="499"/>
    </location>
</feature>
<feature type="domain" description="KHA" evidence="15">
    <location>
        <begin position="682"/>
        <end position="752"/>
    </location>
</feature>
<feature type="transmembrane region" description="Helical" evidence="13">
    <location>
        <begin position="65"/>
        <end position="84"/>
    </location>
</feature>
<evidence type="ECO:0000259" key="14">
    <source>
        <dbReference type="PROSITE" id="PS50042"/>
    </source>
</evidence>
<dbReference type="Gene3D" id="1.10.287.630">
    <property type="entry name" value="Helix hairpin bin"/>
    <property type="match status" value="1"/>
</dbReference>
<keyword evidence="7 13" id="KW-0851">Voltage-gated channel</keyword>
<dbReference type="PROSITE" id="PS50042">
    <property type="entry name" value="CNMP_BINDING_3"/>
    <property type="match status" value="1"/>
</dbReference>
<evidence type="ECO:0000256" key="2">
    <source>
        <dbReference type="ARBA" id="ARBA00007929"/>
    </source>
</evidence>
<keyword evidence="4 13" id="KW-0633">Potassium transport</keyword>
<keyword evidence="10 13" id="KW-0406">Ion transport</keyword>
<keyword evidence="12 13" id="KW-0407">Ion channel</keyword>
<keyword evidence="8 13" id="KW-0630">Potassium</keyword>
<dbReference type="SUPFAM" id="SSF81324">
    <property type="entry name" value="Voltage-gated potassium channels"/>
    <property type="match status" value="1"/>
</dbReference>